<evidence type="ECO:0000313" key="3">
    <source>
        <dbReference type="Proteomes" id="UP001629260"/>
    </source>
</evidence>
<proteinExistence type="predicted"/>
<organism evidence="2 3">
    <name type="scientific">Flavobacterium plantiphilum</name>
    <dbReference type="NCBI Taxonomy" id="3163297"/>
    <lineage>
        <taxon>Bacteria</taxon>
        <taxon>Pseudomonadati</taxon>
        <taxon>Bacteroidota</taxon>
        <taxon>Flavobacteriia</taxon>
        <taxon>Flavobacteriales</taxon>
        <taxon>Flavobacteriaceae</taxon>
        <taxon>Flavobacterium</taxon>
    </lineage>
</organism>
<protein>
    <recommendedName>
        <fullName evidence="4">Signal peptide-containing protein</fullName>
    </recommendedName>
</protein>
<gene>
    <name evidence="2" type="ORF">ABS764_08145</name>
</gene>
<feature type="transmembrane region" description="Helical" evidence="1">
    <location>
        <begin position="62"/>
        <end position="87"/>
    </location>
</feature>
<comment type="caution">
    <text evidence="2">The sequence shown here is derived from an EMBL/GenBank/DDBJ whole genome shotgun (WGS) entry which is preliminary data.</text>
</comment>
<evidence type="ECO:0000256" key="1">
    <source>
        <dbReference type="SAM" id="Phobius"/>
    </source>
</evidence>
<feature type="transmembrane region" description="Helical" evidence="1">
    <location>
        <begin position="153"/>
        <end position="170"/>
    </location>
</feature>
<dbReference type="EMBL" id="JBELQA010000004">
    <property type="protein sequence ID" value="MFL9830816.1"/>
    <property type="molecule type" value="Genomic_DNA"/>
</dbReference>
<keyword evidence="1" id="KW-0472">Membrane</keyword>
<evidence type="ECO:0008006" key="4">
    <source>
        <dbReference type="Google" id="ProtNLM"/>
    </source>
</evidence>
<sequence>MKKAATLISIVLISIILSVLYGTAHHFIAFHIAPEFYTKLTFFNFGILDDYGRKFNGNWNLALLWVSFFSTCWIGFFIGLIVGIVAIKYHVGKEIFNKTFDAFCMVMVTTFLLGFTGYILAEINPSEIILNYSLPFEIEHKVQFNKVAKIHNYSYIGIVVGLIISMYSLTKTNNSNY</sequence>
<evidence type="ECO:0000313" key="2">
    <source>
        <dbReference type="EMBL" id="MFL9830816.1"/>
    </source>
</evidence>
<feature type="transmembrane region" description="Helical" evidence="1">
    <location>
        <begin position="99"/>
        <end position="121"/>
    </location>
</feature>
<name>A0ABW8XSF3_9FLAO</name>
<keyword evidence="3" id="KW-1185">Reference proteome</keyword>
<dbReference type="RefSeq" id="WP_408081295.1">
    <property type="nucleotide sequence ID" value="NZ_JBELQA010000004.1"/>
</dbReference>
<keyword evidence="1" id="KW-1133">Transmembrane helix</keyword>
<accession>A0ABW8XSF3</accession>
<reference evidence="2 3" key="1">
    <citation type="submission" date="2024-06" db="EMBL/GenBank/DDBJ databases">
        <authorList>
            <person name="Kaempfer P."/>
            <person name="Viver T."/>
        </authorList>
    </citation>
    <scope>NUCLEOTIDE SEQUENCE [LARGE SCALE GENOMIC DNA]</scope>
    <source>
        <strain evidence="2 3">ST-87</strain>
    </source>
</reference>
<dbReference type="Proteomes" id="UP001629260">
    <property type="component" value="Unassembled WGS sequence"/>
</dbReference>
<feature type="transmembrane region" description="Helical" evidence="1">
    <location>
        <begin position="7"/>
        <end position="33"/>
    </location>
</feature>
<keyword evidence="1" id="KW-0812">Transmembrane</keyword>